<keyword evidence="1" id="KW-0732">Signal</keyword>
<reference evidence="3" key="1">
    <citation type="journal article" date="2019" name="Int. J. Syst. Evol. Microbiol.">
        <title>The Global Catalogue of Microorganisms (GCM) 10K type strain sequencing project: providing services to taxonomists for standard genome sequencing and annotation.</title>
        <authorList>
            <consortium name="The Broad Institute Genomics Platform"/>
            <consortium name="The Broad Institute Genome Sequencing Center for Infectious Disease"/>
            <person name="Wu L."/>
            <person name="Ma J."/>
        </authorList>
    </citation>
    <scope>NUCLEOTIDE SEQUENCE [LARGE SCALE GENOMIC DNA]</scope>
    <source>
        <strain evidence="3">CCUG 50349</strain>
    </source>
</reference>
<proteinExistence type="predicted"/>
<feature type="chain" id="PRO_5046831667" description="Curlin associated repeat-containing protein" evidence="1">
    <location>
        <begin position="21"/>
        <end position="171"/>
    </location>
</feature>
<organism evidence="2 3">
    <name type="scientific">Flavobacterium ponti</name>
    <dbReference type="NCBI Taxonomy" id="665133"/>
    <lineage>
        <taxon>Bacteria</taxon>
        <taxon>Pseudomonadati</taxon>
        <taxon>Bacteroidota</taxon>
        <taxon>Flavobacteriia</taxon>
        <taxon>Flavobacteriales</taxon>
        <taxon>Flavobacteriaceae</taxon>
        <taxon>Flavobacterium</taxon>
    </lineage>
</organism>
<evidence type="ECO:0000313" key="3">
    <source>
        <dbReference type="Proteomes" id="UP001595885"/>
    </source>
</evidence>
<keyword evidence="3" id="KW-1185">Reference proteome</keyword>
<accession>A0ABV9P6W2</accession>
<dbReference type="EMBL" id="JBHSGW010000027">
    <property type="protein sequence ID" value="MFC4740946.1"/>
    <property type="molecule type" value="Genomic_DNA"/>
</dbReference>
<evidence type="ECO:0000313" key="2">
    <source>
        <dbReference type="EMBL" id="MFC4740946.1"/>
    </source>
</evidence>
<sequence>MISKKYIILFAIIFMQICFSQEEENNTAFNSYSSSLFDSEENSLFVVSNLPNNLNPIQFNQNSVNIQQIGDYNVINASISSENSNLIISQNGLNNTVDYTKNAAEISQKISQIGDNNIISDLTYYTNYKVNMEMNQNGNNQNIQNIGTNSLSKDMKISQTGNGTSIIIINQ</sequence>
<gene>
    <name evidence="2" type="ORF">ACFO3U_13165</name>
</gene>
<comment type="caution">
    <text evidence="2">The sequence shown here is derived from an EMBL/GenBank/DDBJ whole genome shotgun (WGS) entry which is preliminary data.</text>
</comment>
<dbReference type="Proteomes" id="UP001595885">
    <property type="component" value="Unassembled WGS sequence"/>
</dbReference>
<evidence type="ECO:0000256" key="1">
    <source>
        <dbReference type="SAM" id="SignalP"/>
    </source>
</evidence>
<dbReference type="RefSeq" id="WP_379743310.1">
    <property type="nucleotide sequence ID" value="NZ_JBHSGW010000027.1"/>
</dbReference>
<evidence type="ECO:0008006" key="4">
    <source>
        <dbReference type="Google" id="ProtNLM"/>
    </source>
</evidence>
<protein>
    <recommendedName>
        <fullName evidence="4">Curlin associated repeat-containing protein</fullName>
    </recommendedName>
</protein>
<feature type="signal peptide" evidence="1">
    <location>
        <begin position="1"/>
        <end position="20"/>
    </location>
</feature>
<name>A0ABV9P6W2_9FLAO</name>